<dbReference type="Gene3D" id="3.40.50.200">
    <property type="entry name" value="Peptidase S8/S53 domain"/>
    <property type="match status" value="1"/>
</dbReference>
<dbReference type="Pfam" id="PF00082">
    <property type="entry name" value="Peptidase_S8"/>
    <property type="match status" value="1"/>
</dbReference>
<keyword evidence="11" id="KW-1185">Reference proteome</keyword>
<dbReference type="InterPro" id="IPR045051">
    <property type="entry name" value="SBT"/>
</dbReference>
<evidence type="ECO:0000256" key="1">
    <source>
        <dbReference type="ARBA" id="ARBA00011073"/>
    </source>
</evidence>
<dbReference type="PROSITE" id="PS00138">
    <property type="entry name" value="SUBTILASE_SER"/>
    <property type="match status" value="1"/>
</dbReference>
<dbReference type="eggNOG" id="ENOG502QU9V">
    <property type="taxonomic scope" value="Eukaryota"/>
</dbReference>
<dbReference type="Gene3D" id="3.50.30.30">
    <property type="match status" value="1"/>
</dbReference>
<evidence type="ECO:0008006" key="12">
    <source>
        <dbReference type="Google" id="ProtNLM"/>
    </source>
</evidence>
<evidence type="ECO:0000313" key="10">
    <source>
        <dbReference type="EMBL" id="EYU38296.1"/>
    </source>
</evidence>
<dbReference type="Gene3D" id="2.60.40.2310">
    <property type="match status" value="1"/>
</dbReference>
<dbReference type="InterPro" id="IPR036852">
    <property type="entry name" value="Peptidase_S8/S53_dom_sf"/>
</dbReference>
<dbReference type="Proteomes" id="UP000030748">
    <property type="component" value="Unassembled WGS sequence"/>
</dbReference>
<protein>
    <recommendedName>
        <fullName evidence="12">Peptidase S8/S53 domain-containing protein</fullName>
    </recommendedName>
</protein>
<dbReference type="AlphaFoldDB" id="A0A022RDH6"/>
<dbReference type="InterPro" id="IPR041469">
    <property type="entry name" value="Subtilisin-like_FN3"/>
</dbReference>
<dbReference type="PROSITE" id="PS51892">
    <property type="entry name" value="SUBTILASE"/>
    <property type="match status" value="1"/>
</dbReference>
<organism evidence="10 11">
    <name type="scientific">Erythranthe guttata</name>
    <name type="common">Yellow monkey flower</name>
    <name type="synonym">Mimulus guttatus</name>
    <dbReference type="NCBI Taxonomy" id="4155"/>
    <lineage>
        <taxon>Eukaryota</taxon>
        <taxon>Viridiplantae</taxon>
        <taxon>Streptophyta</taxon>
        <taxon>Embryophyta</taxon>
        <taxon>Tracheophyta</taxon>
        <taxon>Spermatophyta</taxon>
        <taxon>Magnoliopsida</taxon>
        <taxon>eudicotyledons</taxon>
        <taxon>Gunneridae</taxon>
        <taxon>Pentapetalae</taxon>
        <taxon>asterids</taxon>
        <taxon>lamiids</taxon>
        <taxon>Lamiales</taxon>
        <taxon>Phrymaceae</taxon>
        <taxon>Erythranthe</taxon>
    </lineage>
</organism>
<evidence type="ECO:0000256" key="4">
    <source>
        <dbReference type="ARBA" id="ARBA00022801"/>
    </source>
</evidence>
<dbReference type="CDD" id="cd02120">
    <property type="entry name" value="PA_subtilisin_like"/>
    <property type="match status" value="1"/>
</dbReference>
<evidence type="ECO:0000259" key="8">
    <source>
        <dbReference type="Pfam" id="PF00082"/>
    </source>
</evidence>
<dbReference type="GO" id="GO:0004252">
    <property type="term" value="F:serine-type endopeptidase activity"/>
    <property type="evidence" value="ECO:0007669"/>
    <property type="project" value="InterPro"/>
</dbReference>
<evidence type="ECO:0000256" key="2">
    <source>
        <dbReference type="ARBA" id="ARBA00022670"/>
    </source>
</evidence>
<comment type="caution">
    <text evidence="6">Lacks conserved residue(s) required for the propagation of feature annotation.</text>
</comment>
<proteinExistence type="inferred from homology"/>
<dbReference type="GO" id="GO:0006508">
    <property type="term" value="P:proteolysis"/>
    <property type="evidence" value="ECO:0007669"/>
    <property type="project" value="UniProtKB-KW"/>
</dbReference>
<evidence type="ECO:0000256" key="3">
    <source>
        <dbReference type="ARBA" id="ARBA00022729"/>
    </source>
</evidence>
<dbReference type="Pfam" id="PF17766">
    <property type="entry name" value="fn3_6"/>
    <property type="match status" value="1"/>
</dbReference>
<dbReference type="PANTHER" id="PTHR10795">
    <property type="entry name" value="PROPROTEIN CONVERTASE SUBTILISIN/KEXIN"/>
    <property type="match status" value="1"/>
</dbReference>
<evidence type="ECO:0000259" key="9">
    <source>
        <dbReference type="Pfam" id="PF17766"/>
    </source>
</evidence>
<feature type="domain" description="Peptidase S8/S53" evidence="8">
    <location>
        <begin position="117"/>
        <end position="242"/>
    </location>
</feature>
<evidence type="ECO:0000256" key="6">
    <source>
        <dbReference type="PROSITE-ProRule" id="PRU01240"/>
    </source>
</evidence>
<comment type="similarity">
    <text evidence="1 6">Belongs to the peptidase S8 family.</text>
</comment>
<gene>
    <name evidence="10" type="ORF">MIMGU_mgv1a0026491mg</name>
</gene>
<evidence type="ECO:0000313" key="11">
    <source>
        <dbReference type="Proteomes" id="UP000030748"/>
    </source>
</evidence>
<sequence>ESATISMIEMTNMPSDKEHNGTMSKKKTNCIPGSLDSKKVAGKIIVCVNEDPNVSRTIKKLVVEDAKAKGVIIIDQELQNAPFDSGTYPYSQVGLTIGSKILHYINSTKNPSATIVGPIEIRHVEPAPVVASFSSRGPGGLTENILKPDIMAPGVAILAAFGQGIKLNNYDAPGNKSSAFSIRSGTSMACPHVSGAVAFVKSVHPNWSSSVIKSALMTTASITNNMRKNLTNTSDTSASPHEVGSGEIRPVKALDPGLAFETTTEGHLHFLCHNGYKQKAIRSISKDKNFTCPKVSSEELISSVNYPTISIARLSRREGPRKVKRVATNVGLSPNVTYVVSSVNAPPGLLVKVAPRTIVFTESVGTTASFKVFFDGKEASKGYNFGDVVWFDGGSHVVRLVFAVNVE</sequence>
<dbReference type="STRING" id="4155.A0A022RDH6"/>
<reference evidence="10 11" key="1">
    <citation type="journal article" date="2013" name="Proc. Natl. Acad. Sci. U.S.A.">
        <title>Fine-scale variation in meiotic recombination in Mimulus inferred from population shotgun sequencing.</title>
        <authorList>
            <person name="Hellsten U."/>
            <person name="Wright K.M."/>
            <person name="Jenkins J."/>
            <person name="Shu S."/>
            <person name="Yuan Y."/>
            <person name="Wessler S.R."/>
            <person name="Schmutz J."/>
            <person name="Willis J.H."/>
            <person name="Rokhsar D.S."/>
        </authorList>
    </citation>
    <scope>NUCLEOTIDE SEQUENCE [LARGE SCALE GENOMIC DNA]</scope>
    <source>
        <strain evidence="11">cv. DUN x IM62</strain>
    </source>
</reference>
<name>A0A022RDH6_ERYGU</name>
<keyword evidence="5" id="KW-0720">Serine protease</keyword>
<dbReference type="InterPro" id="IPR000209">
    <property type="entry name" value="Peptidase_S8/S53_dom"/>
</dbReference>
<feature type="domain" description="Subtilisin-like protease fibronectin type-III" evidence="9">
    <location>
        <begin position="304"/>
        <end position="404"/>
    </location>
</feature>
<keyword evidence="2" id="KW-0645">Protease</keyword>
<accession>A0A022RDH6</accession>
<feature type="region of interest" description="Disordered" evidence="7">
    <location>
        <begin position="228"/>
        <end position="248"/>
    </location>
</feature>
<evidence type="ECO:0000256" key="7">
    <source>
        <dbReference type="SAM" id="MobiDB-lite"/>
    </source>
</evidence>
<keyword evidence="4" id="KW-0378">Hydrolase</keyword>
<keyword evidence="3" id="KW-0732">Signal</keyword>
<dbReference type="EMBL" id="KI630491">
    <property type="protein sequence ID" value="EYU38296.1"/>
    <property type="molecule type" value="Genomic_DNA"/>
</dbReference>
<dbReference type="SUPFAM" id="SSF52743">
    <property type="entry name" value="Subtilisin-like"/>
    <property type="match status" value="1"/>
</dbReference>
<feature type="non-terminal residue" evidence="10">
    <location>
        <position position="1"/>
    </location>
</feature>
<evidence type="ECO:0000256" key="5">
    <source>
        <dbReference type="ARBA" id="ARBA00022825"/>
    </source>
</evidence>
<feature type="compositionally biased region" description="Polar residues" evidence="7">
    <location>
        <begin position="228"/>
        <end position="239"/>
    </location>
</feature>
<dbReference type="InterPro" id="IPR023828">
    <property type="entry name" value="Peptidase_S8_Ser-AS"/>
</dbReference>